<accession>A0A6A6AXS3</accession>
<evidence type="ECO:0000256" key="5">
    <source>
        <dbReference type="ARBA" id="ARBA00023002"/>
    </source>
</evidence>
<keyword evidence="3" id="KW-0285">Flavoprotein</keyword>
<evidence type="ECO:0000256" key="3">
    <source>
        <dbReference type="ARBA" id="ARBA00022630"/>
    </source>
</evidence>
<dbReference type="RefSeq" id="XP_033391766.1">
    <property type="nucleotide sequence ID" value="XM_033544537.1"/>
</dbReference>
<dbReference type="InterPro" id="IPR045170">
    <property type="entry name" value="MTOX"/>
</dbReference>
<name>A0A6A6AXS3_9PEZI</name>
<dbReference type="SUPFAM" id="SSF51905">
    <property type="entry name" value="FAD/NAD(P)-binding domain"/>
    <property type="match status" value="1"/>
</dbReference>
<keyword evidence="8" id="KW-1185">Reference proteome</keyword>
<dbReference type="OrthoDB" id="2219495at2759"/>
<dbReference type="Gene3D" id="3.30.9.10">
    <property type="entry name" value="D-Amino Acid Oxidase, subunit A, domain 2"/>
    <property type="match status" value="1"/>
</dbReference>
<evidence type="ECO:0000256" key="2">
    <source>
        <dbReference type="ARBA" id="ARBA00010989"/>
    </source>
</evidence>
<protein>
    <recommendedName>
        <fullName evidence="6">FAD dependent oxidoreductase domain-containing protein</fullName>
    </recommendedName>
</protein>
<dbReference type="EMBL" id="ML995536">
    <property type="protein sequence ID" value="KAF2136048.1"/>
    <property type="molecule type" value="Genomic_DNA"/>
</dbReference>
<dbReference type="Gene3D" id="3.50.50.60">
    <property type="entry name" value="FAD/NAD(P)-binding domain"/>
    <property type="match status" value="1"/>
</dbReference>
<keyword evidence="5" id="KW-0560">Oxidoreductase</keyword>
<dbReference type="Pfam" id="PF01266">
    <property type="entry name" value="DAO"/>
    <property type="match status" value="1"/>
</dbReference>
<dbReference type="AlphaFoldDB" id="A0A6A6AXS3"/>
<dbReference type="GO" id="GO:0050660">
    <property type="term" value="F:flavin adenine dinucleotide binding"/>
    <property type="evidence" value="ECO:0007669"/>
    <property type="project" value="InterPro"/>
</dbReference>
<dbReference type="InterPro" id="IPR036188">
    <property type="entry name" value="FAD/NAD-bd_sf"/>
</dbReference>
<sequence>MAPPTSKTRPIAIVGAGVFGLSSALHLADAGYTDITVFEKDSRIPSRFSAAYDVNKIIRAEYDDPFYVDLALEAIEGWRKPLFAPHYHQTGYLNCITSAAPEKARATLQKSVKSLAGKSIFKDAVMPIRSSKDVSSLVWQYQHGALSGWTGYFNRVAGYAHSSNALKAAHEACVARGVKFFLGERDGAVKELVHDSSGRCTGVRTASRVHEAATVIVALGANVSTILPSAGKQVEARSWSVAHVQLTEDEASALRGIPVTYARDLGFFFEPDPATRLLKLCPMGAGFTNTSSSGVSIPPQQIADSAFIPPEDERQLRRLLAETLPELADRPFVDTKLCWYADTKNTDFIVDYVPKTSESLIVLSGDSGHGLKFLPVFGKWVKELLEGKRVERWQWKDQTQQGAEVASWRVGTTRDLKDLVRAKL</sequence>
<evidence type="ECO:0000313" key="8">
    <source>
        <dbReference type="Proteomes" id="UP000799438"/>
    </source>
</evidence>
<keyword evidence="4" id="KW-0274">FAD</keyword>
<proteinExistence type="inferred from homology"/>
<dbReference type="PANTHER" id="PTHR10961">
    <property type="entry name" value="PEROXISOMAL SARCOSINE OXIDASE"/>
    <property type="match status" value="1"/>
</dbReference>
<evidence type="ECO:0000259" key="6">
    <source>
        <dbReference type="Pfam" id="PF01266"/>
    </source>
</evidence>
<evidence type="ECO:0000256" key="4">
    <source>
        <dbReference type="ARBA" id="ARBA00022827"/>
    </source>
</evidence>
<dbReference type="GO" id="GO:0008115">
    <property type="term" value="F:sarcosine oxidase activity"/>
    <property type="evidence" value="ECO:0007669"/>
    <property type="project" value="TreeGrafter"/>
</dbReference>
<comment type="similarity">
    <text evidence="2">Belongs to the MSOX/MTOX family.</text>
</comment>
<evidence type="ECO:0000256" key="1">
    <source>
        <dbReference type="ARBA" id="ARBA00001974"/>
    </source>
</evidence>
<dbReference type="InterPro" id="IPR006076">
    <property type="entry name" value="FAD-dep_OxRdtase"/>
</dbReference>
<dbReference type="PANTHER" id="PTHR10961:SF26">
    <property type="entry name" value="L-SACCHAROPINE OXIDASE"/>
    <property type="match status" value="1"/>
</dbReference>
<feature type="domain" description="FAD dependent oxidoreductase" evidence="6">
    <location>
        <begin position="11"/>
        <end position="384"/>
    </location>
</feature>
<gene>
    <name evidence="7" type="ORF">K452DRAFT_322667</name>
</gene>
<dbReference type="GO" id="GO:0051698">
    <property type="term" value="F:saccharopine oxidase activity"/>
    <property type="evidence" value="ECO:0007669"/>
    <property type="project" value="TreeGrafter"/>
</dbReference>
<dbReference type="Proteomes" id="UP000799438">
    <property type="component" value="Unassembled WGS sequence"/>
</dbReference>
<comment type="cofactor">
    <cofactor evidence="1">
        <name>FAD</name>
        <dbReference type="ChEBI" id="CHEBI:57692"/>
    </cofactor>
</comment>
<dbReference type="GeneID" id="54302033"/>
<reference evidence="7" key="1">
    <citation type="journal article" date="2020" name="Stud. Mycol.">
        <title>101 Dothideomycetes genomes: a test case for predicting lifestyles and emergence of pathogens.</title>
        <authorList>
            <person name="Haridas S."/>
            <person name="Albert R."/>
            <person name="Binder M."/>
            <person name="Bloem J."/>
            <person name="Labutti K."/>
            <person name="Salamov A."/>
            <person name="Andreopoulos B."/>
            <person name="Baker S."/>
            <person name="Barry K."/>
            <person name="Bills G."/>
            <person name="Bluhm B."/>
            <person name="Cannon C."/>
            <person name="Castanera R."/>
            <person name="Culley D."/>
            <person name="Daum C."/>
            <person name="Ezra D."/>
            <person name="Gonzalez J."/>
            <person name="Henrissat B."/>
            <person name="Kuo A."/>
            <person name="Liang C."/>
            <person name="Lipzen A."/>
            <person name="Lutzoni F."/>
            <person name="Magnuson J."/>
            <person name="Mondo S."/>
            <person name="Nolan M."/>
            <person name="Ohm R."/>
            <person name="Pangilinan J."/>
            <person name="Park H.-J."/>
            <person name="Ramirez L."/>
            <person name="Alfaro M."/>
            <person name="Sun H."/>
            <person name="Tritt A."/>
            <person name="Yoshinaga Y."/>
            <person name="Zwiers L.-H."/>
            <person name="Turgeon B."/>
            <person name="Goodwin S."/>
            <person name="Spatafora J."/>
            <person name="Crous P."/>
            <person name="Grigoriev I."/>
        </authorList>
    </citation>
    <scope>NUCLEOTIDE SEQUENCE</scope>
    <source>
        <strain evidence="7">CBS 121167</strain>
    </source>
</reference>
<evidence type="ECO:0000313" key="7">
    <source>
        <dbReference type="EMBL" id="KAF2136048.1"/>
    </source>
</evidence>
<organism evidence="7 8">
    <name type="scientific">Aplosporella prunicola CBS 121167</name>
    <dbReference type="NCBI Taxonomy" id="1176127"/>
    <lineage>
        <taxon>Eukaryota</taxon>
        <taxon>Fungi</taxon>
        <taxon>Dikarya</taxon>
        <taxon>Ascomycota</taxon>
        <taxon>Pezizomycotina</taxon>
        <taxon>Dothideomycetes</taxon>
        <taxon>Dothideomycetes incertae sedis</taxon>
        <taxon>Botryosphaeriales</taxon>
        <taxon>Aplosporellaceae</taxon>
        <taxon>Aplosporella</taxon>
    </lineage>
</organism>